<dbReference type="InterPro" id="IPR027417">
    <property type="entry name" value="P-loop_NTPase"/>
</dbReference>
<evidence type="ECO:0000256" key="3">
    <source>
        <dbReference type="ARBA" id="ARBA00022741"/>
    </source>
</evidence>
<dbReference type="SMART" id="SM00382">
    <property type="entry name" value="AAA"/>
    <property type="match status" value="1"/>
</dbReference>
<organism evidence="6 7">
    <name type="scientific">Fictibacillus iocasae</name>
    <dbReference type="NCBI Taxonomy" id="2715437"/>
    <lineage>
        <taxon>Bacteria</taxon>
        <taxon>Bacillati</taxon>
        <taxon>Bacillota</taxon>
        <taxon>Bacilli</taxon>
        <taxon>Bacillales</taxon>
        <taxon>Fictibacillaceae</taxon>
        <taxon>Fictibacillus</taxon>
    </lineage>
</organism>
<dbReference type="Pfam" id="PF00005">
    <property type="entry name" value="ABC_tran"/>
    <property type="match status" value="1"/>
</dbReference>
<keyword evidence="7" id="KW-1185">Reference proteome</keyword>
<gene>
    <name evidence="6" type="ORF">ACFQPF_01080</name>
</gene>
<protein>
    <submittedName>
        <fullName evidence="6">ABC transporter ATP-binding protein</fullName>
    </submittedName>
</protein>
<dbReference type="PANTHER" id="PTHR42711">
    <property type="entry name" value="ABC TRANSPORTER ATP-BINDING PROTEIN"/>
    <property type="match status" value="1"/>
</dbReference>
<keyword evidence="2" id="KW-0813">Transport</keyword>
<evidence type="ECO:0000256" key="2">
    <source>
        <dbReference type="ARBA" id="ARBA00022448"/>
    </source>
</evidence>
<dbReference type="Proteomes" id="UP001596549">
    <property type="component" value="Unassembled WGS sequence"/>
</dbReference>
<name>A0ABW2NHV8_9BACL</name>
<keyword evidence="3" id="KW-0547">Nucleotide-binding</keyword>
<dbReference type="RefSeq" id="WP_379745215.1">
    <property type="nucleotide sequence ID" value="NZ_JBHTCP010000002.1"/>
</dbReference>
<proteinExistence type="inferred from homology"/>
<dbReference type="InterPro" id="IPR017871">
    <property type="entry name" value="ABC_transporter-like_CS"/>
</dbReference>
<evidence type="ECO:0000313" key="7">
    <source>
        <dbReference type="Proteomes" id="UP001596549"/>
    </source>
</evidence>
<dbReference type="Gene3D" id="3.40.50.300">
    <property type="entry name" value="P-loop containing nucleotide triphosphate hydrolases"/>
    <property type="match status" value="1"/>
</dbReference>
<dbReference type="InterPro" id="IPR003593">
    <property type="entry name" value="AAA+_ATPase"/>
</dbReference>
<evidence type="ECO:0000256" key="4">
    <source>
        <dbReference type="ARBA" id="ARBA00022840"/>
    </source>
</evidence>
<dbReference type="InterPro" id="IPR050763">
    <property type="entry name" value="ABC_transporter_ATP-binding"/>
</dbReference>
<accession>A0ABW2NHV8</accession>
<evidence type="ECO:0000259" key="5">
    <source>
        <dbReference type="PROSITE" id="PS50893"/>
    </source>
</evidence>
<dbReference type="PANTHER" id="PTHR42711:SF5">
    <property type="entry name" value="ABC TRANSPORTER ATP-BINDING PROTEIN NATA"/>
    <property type="match status" value="1"/>
</dbReference>
<comment type="caution">
    <text evidence="6">The sequence shown here is derived from an EMBL/GenBank/DDBJ whole genome shotgun (WGS) entry which is preliminary data.</text>
</comment>
<dbReference type="PROSITE" id="PS00211">
    <property type="entry name" value="ABC_TRANSPORTER_1"/>
    <property type="match status" value="1"/>
</dbReference>
<keyword evidence="4 6" id="KW-0067">ATP-binding</keyword>
<feature type="domain" description="ABC transporter" evidence="5">
    <location>
        <begin position="13"/>
        <end position="247"/>
    </location>
</feature>
<dbReference type="GO" id="GO:0005524">
    <property type="term" value="F:ATP binding"/>
    <property type="evidence" value="ECO:0007669"/>
    <property type="project" value="UniProtKB-KW"/>
</dbReference>
<sequence>MIEAFNVSKHYTLKEKKSWFRYETKTLEAVKELNLRIDKGEIIGLLGLNGAGKTTTIKMLSTLLKPTSGMIIVDGVDIESNPMEVKKKVNMIAGGERMLYWRLTGFENLMYFGKLYGLTGVMLKNRCENLLENMGLADAAHIPVERYSKGMKQRLQIARGLINDPSYLFLDEPTLGLDAPVAKHLRKSVKELAHQQGKGILLTSHYLEEVEELCDKVYIIDQGRLVLEDTPRKIVETFVKEFRVTVEVQNASIAQMEFVQRRMQDKGASFVSTEAAGGYVFEVISPFDATPLAASACFEMGLEVQRLETKKPRLEDAIIQMSEGLSA</sequence>
<dbReference type="EMBL" id="JBHTCP010000002">
    <property type="protein sequence ID" value="MFC7370270.1"/>
    <property type="molecule type" value="Genomic_DNA"/>
</dbReference>
<evidence type="ECO:0000313" key="6">
    <source>
        <dbReference type="EMBL" id="MFC7370270.1"/>
    </source>
</evidence>
<dbReference type="SUPFAM" id="SSF52540">
    <property type="entry name" value="P-loop containing nucleoside triphosphate hydrolases"/>
    <property type="match status" value="1"/>
</dbReference>
<reference evidence="7" key="1">
    <citation type="journal article" date="2019" name="Int. J. Syst. Evol. Microbiol.">
        <title>The Global Catalogue of Microorganisms (GCM) 10K type strain sequencing project: providing services to taxonomists for standard genome sequencing and annotation.</title>
        <authorList>
            <consortium name="The Broad Institute Genomics Platform"/>
            <consortium name="The Broad Institute Genome Sequencing Center for Infectious Disease"/>
            <person name="Wu L."/>
            <person name="Ma J."/>
        </authorList>
    </citation>
    <scope>NUCLEOTIDE SEQUENCE [LARGE SCALE GENOMIC DNA]</scope>
    <source>
        <strain evidence="7">NBRC 106396</strain>
    </source>
</reference>
<dbReference type="PROSITE" id="PS50893">
    <property type="entry name" value="ABC_TRANSPORTER_2"/>
    <property type="match status" value="1"/>
</dbReference>
<comment type="similarity">
    <text evidence="1">Belongs to the ABC transporter superfamily.</text>
</comment>
<evidence type="ECO:0000256" key="1">
    <source>
        <dbReference type="ARBA" id="ARBA00005417"/>
    </source>
</evidence>
<dbReference type="InterPro" id="IPR003439">
    <property type="entry name" value="ABC_transporter-like_ATP-bd"/>
</dbReference>